<reference evidence="2 3" key="1">
    <citation type="submission" date="2022-05" db="EMBL/GenBank/DDBJ databases">
        <title>Complete sequence of strain NY11312.</title>
        <authorList>
            <person name="Zhou D."/>
        </authorList>
    </citation>
    <scope>NUCLEOTIDE SEQUENCE [LARGE SCALE GENOMIC DNA]</scope>
    <source>
        <strain evidence="2 3">NY11312</strain>
    </source>
</reference>
<organism evidence="2 3">
    <name type="scientific">Alcaligenes faecalis</name>
    <dbReference type="NCBI Taxonomy" id="511"/>
    <lineage>
        <taxon>Bacteria</taxon>
        <taxon>Pseudomonadati</taxon>
        <taxon>Pseudomonadota</taxon>
        <taxon>Betaproteobacteria</taxon>
        <taxon>Burkholderiales</taxon>
        <taxon>Alcaligenaceae</taxon>
        <taxon>Alcaligenes</taxon>
    </lineage>
</organism>
<dbReference type="RefSeq" id="WP_270119439.1">
    <property type="nucleotide sequence ID" value="NZ_CP096916.1"/>
</dbReference>
<evidence type="ECO:0008006" key="4">
    <source>
        <dbReference type="Google" id="ProtNLM"/>
    </source>
</evidence>
<dbReference type="EMBL" id="CP096916">
    <property type="protein sequence ID" value="WBM39673.1"/>
    <property type="molecule type" value="Genomic_DNA"/>
</dbReference>
<feature type="signal peptide" evidence="1">
    <location>
        <begin position="1"/>
        <end position="21"/>
    </location>
</feature>
<accession>A0ABY7N6C5</accession>
<evidence type="ECO:0000313" key="2">
    <source>
        <dbReference type="EMBL" id="WBM39673.1"/>
    </source>
</evidence>
<proteinExistence type="predicted"/>
<protein>
    <recommendedName>
        <fullName evidence="4">DUF4189 domain-containing protein</fullName>
    </recommendedName>
</protein>
<feature type="chain" id="PRO_5047194807" description="DUF4189 domain-containing protein" evidence="1">
    <location>
        <begin position="22"/>
        <end position="185"/>
    </location>
</feature>
<name>A0ABY7N6C5_ALCFA</name>
<gene>
    <name evidence="2" type="ORF">M2J83_07645</name>
</gene>
<sequence length="185" mass="20625">MMRSLRSFGLLLSLWSVHSIAAGFSLFGPNLDPVKDLLADPYSAKFENVETLPSGIVCGAVNSKNSYGAYTGKQMFAIAEGRAYLEEKSGMETSLLCVETRSCEDMKCVHEAVDKRLAEEEERAFAPRIQLVGERLAYLCFSGLPDKSDAQRECLGTLSVCREEGSPSKHLKCLIDEYEQRRKKR</sequence>
<keyword evidence="3" id="KW-1185">Reference proteome</keyword>
<evidence type="ECO:0000256" key="1">
    <source>
        <dbReference type="SAM" id="SignalP"/>
    </source>
</evidence>
<evidence type="ECO:0000313" key="3">
    <source>
        <dbReference type="Proteomes" id="UP001211866"/>
    </source>
</evidence>
<dbReference type="Proteomes" id="UP001211866">
    <property type="component" value="Chromosome"/>
</dbReference>
<keyword evidence="1" id="KW-0732">Signal</keyword>